<gene>
    <name evidence="3" type="ORF">Cfor_12066</name>
</gene>
<proteinExistence type="predicted"/>
<sequence length="986" mass="109818">MPHSCRDLLSALHLAASFKPRHVKYCCSCDILLKHAVHIGNARGSPPPPGAPDPCSVPLLCIRKVTAIGWRLGLQAVTAVVFLTFILGTCYRSASLYHPQRRAILHLKNQKRKIKDKNKVDDKLPFFDFSTLRSKTVRILLVSTGISSFGINTPIFYLAHQVEQEGLGDTAILLQTYLGLAWTLGCAAFGLVVVQNSVECRIARQYLCQAAVFMCGLSILALTAVHGNYHGYVMFAWIYGIFCGGYHYSLKMYTYERVRARNFARTWGFVQCSQAIPIAIGVPISGYINVGCGGKAGYYFSSTCVLVGSLTLFFIDLHRWNLARHKHTRANGTQHLCVSETCPQRRRLSFSQEPDNNDPGGGNMAVPVVALGPGTVADPAAGMPLPVELLGGAGNLLLATGDKPELTCISEEGIADMDLPDNLLDDLDYIGDCITSCNKVENYLMLSEFENNLIAEMPVILDRKGRRWSLARQNTRSADEAPAEEKRDDGETAAGKGSHHEARPGSRELPTFRPNNTWRLMSGPKRVITVIDEASTHMYVKLYSVDSDLCIVHARKQKWMQLESVCKFKFPSVRRVWMNHKEMCMRLHTILQSDTVFPRCQKCMEFSCHPYCVEDSNSKVVVDIGNKFTWVITPFFNVHRHYTLFGIPKTPANNACHIVNSTGDTVSSRSRPQEHDGSPEVVASTTRPATEYEHRARGPFCMLCSPVKLQCEKSLPRQNESVCCPSQYAELLNGFCADTVSALGIPNVNMVSPAAALLHDKQFPVVQEFLAHLFHHMGLVPVLRKPNTVLVFCEPLTMSDTLRIHLLHYLFLRLKVTRVCMIAKPLAVCAKVGMDTCVVVDSGALSTSVAVVVNGQLVPERWKLIPVGGWHVSEYLKQAMEWQCEEYAEILVSHLDSVVVKEKCHLSYNFANEERHRRPAHRRHINLPVDCWAGNKQLLSMSLGPELYLAPEMMYTSLGLPQAILDVTNGLPVNILKECLCHILLT</sequence>
<dbReference type="Gene3D" id="3.90.640.10">
    <property type="entry name" value="Actin, Chain A, domain 4"/>
    <property type="match status" value="1"/>
</dbReference>
<dbReference type="EMBL" id="BLKM01000504">
    <property type="protein sequence ID" value="GFG34822.1"/>
    <property type="molecule type" value="Genomic_DNA"/>
</dbReference>
<feature type="transmembrane region" description="Helical" evidence="2">
    <location>
        <begin position="72"/>
        <end position="91"/>
    </location>
</feature>
<keyword evidence="2" id="KW-0812">Transmembrane</keyword>
<dbReference type="SUPFAM" id="SSF103473">
    <property type="entry name" value="MFS general substrate transporter"/>
    <property type="match status" value="1"/>
</dbReference>
<dbReference type="SUPFAM" id="SSF53067">
    <property type="entry name" value="Actin-like ATPase domain"/>
    <property type="match status" value="1"/>
</dbReference>
<feature type="transmembrane region" description="Helical" evidence="2">
    <location>
        <begin position="139"/>
        <end position="159"/>
    </location>
</feature>
<feature type="transmembrane region" description="Helical" evidence="2">
    <location>
        <begin position="296"/>
        <end position="317"/>
    </location>
</feature>
<name>A0A6L2PUD4_COPFO</name>
<organism evidence="3 4">
    <name type="scientific">Coptotermes formosanus</name>
    <name type="common">Formosan subterranean termite</name>
    <dbReference type="NCBI Taxonomy" id="36987"/>
    <lineage>
        <taxon>Eukaryota</taxon>
        <taxon>Metazoa</taxon>
        <taxon>Ecdysozoa</taxon>
        <taxon>Arthropoda</taxon>
        <taxon>Hexapoda</taxon>
        <taxon>Insecta</taxon>
        <taxon>Pterygota</taxon>
        <taxon>Neoptera</taxon>
        <taxon>Polyneoptera</taxon>
        <taxon>Dictyoptera</taxon>
        <taxon>Blattodea</taxon>
        <taxon>Blattoidea</taxon>
        <taxon>Termitoidae</taxon>
        <taxon>Rhinotermitidae</taxon>
        <taxon>Coptotermes</taxon>
    </lineage>
</organism>
<keyword evidence="4" id="KW-1185">Reference proteome</keyword>
<dbReference type="Gene3D" id="3.30.420.40">
    <property type="match status" value="1"/>
</dbReference>
<dbReference type="InParanoid" id="A0A6L2PUD4"/>
<dbReference type="InterPro" id="IPR043129">
    <property type="entry name" value="ATPase_NBD"/>
</dbReference>
<evidence type="ECO:0000256" key="2">
    <source>
        <dbReference type="SAM" id="Phobius"/>
    </source>
</evidence>
<reference evidence="4" key="1">
    <citation type="submission" date="2020-01" db="EMBL/GenBank/DDBJ databases">
        <title>Draft genome sequence of the Termite Coptotermes fromosanus.</title>
        <authorList>
            <person name="Itakura S."/>
            <person name="Yosikawa Y."/>
            <person name="Umezawa K."/>
        </authorList>
    </citation>
    <scope>NUCLEOTIDE SEQUENCE [LARGE SCALE GENOMIC DNA]</scope>
</reference>
<dbReference type="Proteomes" id="UP000502823">
    <property type="component" value="Unassembled WGS sequence"/>
</dbReference>
<keyword evidence="2" id="KW-1133">Transmembrane helix</keyword>
<protein>
    <submittedName>
        <fullName evidence="3">Uncharacterized protein</fullName>
    </submittedName>
</protein>
<evidence type="ECO:0000313" key="4">
    <source>
        <dbReference type="Proteomes" id="UP000502823"/>
    </source>
</evidence>
<dbReference type="InterPro" id="IPR036259">
    <property type="entry name" value="MFS_trans_sf"/>
</dbReference>
<evidence type="ECO:0000256" key="1">
    <source>
        <dbReference type="SAM" id="MobiDB-lite"/>
    </source>
</evidence>
<accession>A0A6L2PUD4</accession>
<dbReference type="InterPro" id="IPR004000">
    <property type="entry name" value="Actin"/>
</dbReference>
<feature type="compositionally biased region" description="Basic and acidic residues" evidence="1">
    <location>
        <begin position="477"/>
        <end position="490"/>
    </location>
</feature>
<dbReference type="AlphaFoldDB" id="A0A6L2PUD4"/>
<dbReference type="Gene3D" id="1.20.1250.20">
    <property type="entry name" value="MFS general substrate transporter like domains"/>
    <property type="match status" value="1"/>
</dbReference>
<comment type="caution">
    <text evidence="3">The sequence shown here is derived from an EMBL/GenBank/DDBJ whole genome shotgun (WGS) entry which is preliminary data.</text>
</comment>
<feature type="non-terminal residue" evidence="3">
    <location>
        <position position="986"/>
    </location>
</feature>
<dbReference type="InterPro" id="IPR050327">
    <property type="entry name" value="Proton-linked_MCT"/>
</dbReference>
<feature type="transmembrane region" description="Helical" evidence="2">
    <location>
        <begin position="206"/>
        <end position="225"/>
    </location>
</feature>
<feature type="region of interest" description="Disordered" evidence="1">
    <location>
        <begin position="664"/>
        <end position="687"/>
    </location>
</feature>
<dbReference type="PANTHER" id="PTHR11360:SF251">
    <property type="entry name" value="MAJOR FACILITATOR SUPERFAMILY (MFS) PROFILE DOMAIN-CONTAINING PROTEIN"/>
    <property type="match status" value="1"/>
</dbReference>
<dbReference type="OrthoDB" id="6499973at2759"/>
<keyword evidence="2" id="KW-0472">Membrane</keyword>
<evidence type="ECO:0000313" key="3">
    <source>
        <dbReference type="EMBL" id="GFG34822.1"/>
    </source>
</evidence>
<feature type="transmembrane region" description="Helical" evidence="2">
    <location>
        <begin position="231"/>
        <end position="248"/>
    </location>
</feature>
<feature type="region of interest" description="Disordered" evidence="1">
    <location>
        <begin position="471"/>
        <end position="514"/>
    </location>
</feature>
<dbReference type="PANTHER" id="PTHR11360">
    <property type="entry name" value="MONOCARBOXYLATE TRANSPORTER"/>
    <property type="match status" value="1"/>
</dbReference>
<dbReference type="Pfam" id="PF00022">
    <property type="entry name" value="Actin"/>
    <property type="match status" value="1"/>
</dbReference>
<feature type="transmembrane region" description="Helical" evidence="2">
    <location>
        <begin position="171"/>
        <end position="194"/>
    </location>
</feature>